<organism evidence="2 3">
    <name type="scientific">Pseudomonas emilianonis</name>
    <dbReference type="NCBI Taxonomy" id="2915812"/>
    <lineage>
        <taxon>Bacteria</taxon>
        <taxon>Pseudomonadati</taxon>
        <taxon>Pseudomonadota</taxon>
        <taxon>Gammaproteobacteria</taxon>
        <taxon>Pseudomonadales</taxon>
        <taxon>Pseudomonadaceae</taxon>
        <taxon>Pseudomonas</taxon>
    </lineage>
</organism>
<gene>
    <name evidence="2" type="ORF">L9Z73_29015</name>
</gene>
<comment type="caution">
    <text evidence="2">The sequence shown here is derived from an EMBL/GenBank/DDBJ whole genome shotgun (WGS) entry which is preliminary data.</text>
</comment>
<sequence>MTDTPWAAREGDALLHSSMLADVLGGVLEIAANVAVTALATAAVVAAAGVTVATGGLGCVVLGAVVGAVVGVGMSKTGADKGLSRLCEYFANALFPPVIDAFISSGSPNVFINGKPAARAAGKISDVIAAPGGEPAYLDIAEGFFSQLWRPTVASPVAGAVPCPGDKVDCHKHAPMPEQYMAEGSSRVFINGQPAVRSGDRSTCEAKVGTVQISPNVIIGGAPVVVREIRSGKTPGVGLAVTALLT</sequence>
<keyword evidence="3" id="KW-1185">Reference proteome</keyword>
<keyword evidence="1" id="KW-1133">Transmembrane helix</keyword>
<evidence type="ECO:0000256" key="1">
    <source>
        <dbReference type="SAM" id="Phobius"/>
    </source>
</evidence>
<evidence type="ECO:0000313" key="3">
    <source>
        <dbReference type="Proteomes" id="UP001317085"/>
    </source>
</evidence>
<dbReference type="Gene3D" id="2.60.200.60">
    <property type="match status" value="2"/>
</dbReference>
<name>A0ABT0ER41_9PSED</name>
<accession>A0ABT0ER41</accession>
<keyword evidence="1" id="KW-0812">Transmembrane</keyword>
<keyword evidence="1" id="KW-0472">Membrane</keyword>
<dbReference type="Pfam" id="PF05488">
    <property type="entry name" value="PAAR_motif"/>
    <property type="match status" value="1"/>
</dbReference>
<proteinExistence type="predicted"/>
<protein>
    <submittedName>
        <fullName evidence="2">PAAR domain-containing protein</fullName>
    </submittedName>
</protein>
<dbReference type="Proteomes" id="UP001317085">
    <property type="component" value="Unassembled WGS sequence"/>
</dbReference>
<dbReference type="RefSeq" id="WP_247408282.1">
    <property type="nucleotide sequence ID" value="NZ_JAKNRV010000541.1"/>
</dbReference>
<feature type="transmembrane region" description="Helical" evidence="1">
    <location>
        <begin position="23"/>
        <end position="49"/>
    </location>
</feature>
<dbReference type="EMBL" id="JAKNRV010000541">
    <property type="protein sequence ID" value="MCK1788211.1"/>
    <property type="molecule type" value="Genomic_DNA"/>
</dbReference>
<dbReference type="InterPro" id="IPR008727">
    <property type="entry name" value="PAAR_motif"/>
</dbReference>
<evidence type="ECO:0000313" key="2">
    <source>
        <dbReference type="EMBL" id="MCK1788211.1"/>
    </source>
</evidence>
<feature type="non-terminal residue" evidence="2">
    <location>
        <position position="246"/>
    </location>
</feature>
<dbReference type="CDD" id="cd14742">
    <property type="entry name" value="PAAR_RHS"/>
    <property type="match status" value="1"/>
</dbReference>
<feature type="transmembrane region" description="Helical" evidence="1">
    <location>
        <begin position="55"/>
        <end position="75"/>
    </location>
</feature>
<reference evidence="2 3" key="1">
    <citation type="submission" date="2022-02" db="EMBL/GenBank/DDBJ databases">
        <title>Comparative genomics of the first Antarctic Pseudomonas spp. capable of biotransforming 2,4,6-Trinitrotoluene.</title>
        <authorList>
            <person name="Cabrera M.A."/>
            <person name="Marquez S.L."/>
            <person name="Perez-Donoso J.M."/>
        </authorList>
    </citation>
    <scope>NUCLEOTIDE SEQUENCE [LARGE SCALE GENOMIC DNA]</scope>
    <source>
        <strain evidence="2 3">TNT11</strain>
    </source>
</reference>